<dbReference type="EMBL" id="LT598496">
    <property type="protein sequence ID" value="SBV26868.1"/>
    <property type="molecule type" value="Genomic_DNA"/>
</dbReference>
<keyword evidence="3" id="KW-1185">Reference proteome</keyword>
<evidence type="ECO:0000313" key="2">
    <source>
        <dbReference type="EMBL" id="SBV26868.1"/>
    </source>
</evidence>
<dbReference type="AlphaFoldDB" id="A0A1C3N2S0"/>
<feature type="compositionally biased region" description="Basic and acidic residues" evidence="1">
    <location>
        <begin position="23"/>
        <end position="48"/>
    </location>
</feature>
<gene>
    <name evidence="2" type="ORF">GA0070620_2365</name>
</gene>
<dbReference type="RefSeq" id="WP_157741595.1">
    <property type="nucleotide sequence ID" value="NZ_JBHRWG010000003.1"/>
</dbReference>
<protein>
    <submittedName>
        <fullName evidence="2">Uncharacterized protein</fullName>
    </submittedName>
</protein>
<feature type="compositionally biased region" description="Basic and acidic residues" evidence="1">
    <location>
        <begin position="1"/>
        <end position="13"/>
    </location>
</feature>
<name>A0A1C3N2S0_9ACTN</name>
<sequence>MSQPEESREKTAETDAVLMHPGNDPHRTTAEVPPRRDRGEIRVERDGEMVPLEPEE</sequence>
<dbReference type="OrthoDB" id="3395136at2"/>
<proteinExistence type="predicted"/>
<feature type="region of interest" description="Disordered" evidence="1">
    <location>
        <begin position="1"/>
        <end position="56"/>
    </location>
</feature>
<organism evidence="2 3">
    <name type="scientific">Micromonospora krabiensis</name>
    <dbReference type="NCBI Taxonomy" id="307121"/>
    <lineage>
        <taxon>Bacteria</taxon>
        <taxon>Bacillati</taxon>
        <taxon>Actinomycetota</taxon>
        <taxon>Actinomycetes</taxon>
        <taxon>Micromonosporales</taxon>
        <taxon>Micromonosporaceae</taxon>
        <taxon>Micromonospora</taxon>
    </lineage>
</organism>
<evidence type="ECO:0000313" key="3">
    <source>
        <dbReference type="Proteomes" id="UP000199393"/>
    </source>
</evidence>
<accession>A0A1C3N2S0</accession>
<dbReference type="Proteomes" id="UP000199393">
    <property type="component" value="Chromosome I"/>
</dbReference>
<evidence type="ECO:0000256" key="1">
    <source>
        <dbReference type="SAM" id="MobiDB-lite"/>
    </source>
</evidence>
<reference evidence="3" key="1">
    <citation type="submission" date="2016-06" db="EMBL/GenBank/DDBJ databases">
        <authorList>
            <person name="Varghese N."/>
        </authorList>
    </citation>
    <scope>NUCLEOTIDE SEQUENCE [LARGE SCALE GENOMIC DNA]</scope>
    <source>
        <strain evidence="3">DSM 45344</strain>
    </source>
</reference>